<dbReference type="PANTHER" id="PTHR43537">
    <property type="entry name" value="TRANSCRIPTIONAL REGULATOR, GNTR FAMILY"/>
    <property type="match status" value="1"/>
</dbReference>
<dbReference type="InterPro" id="IPR036388">
    <property type="entry name" value="WH-like_DNA-bd_sf"/>
</dbReference>
<dbReference type="HOGENOM" id="CLU_017584_9_1_5"/>
<dbReference type="PATRIC" id="fig|991905.3.peg.1148"/>
<dbReference type="SUPFAM" id="SSF48008">
    <property type="entry name" value="GntR ligand-binding domain-like"/>
    <property type="match status" value="1"/>
</dbReference>
<dbReference type="PANTHER" id="PTHR43537:SF5">
    <property type="entry name" value="UXU OPERON TRANSCRIPTIONAL REGULATOR"/>
    <property type="match status" value="1"/>
</dbReference>
<evidence type="ECO:0000259" key="4">
    <source>
        <dbReference type="PROSITE" id="PS50949"/>
    </source>
</evidence>
<dbReference type="GO" id="GO:0003677">
    <property type="term" value="F:DNA binding"/>
    <property type="evidence" value="ECO:0007669"/>
    <property type="project" value="UniProtKB-KW"/>
</dbReference>
<dbReference type="SMART" id="SM00895">
    <property type="entry name" value="FCD"/>
    <property type="match status" value="1"/>
</dbReference>
<dbReference type="EMBL" id="CP002568">
    <property type="protein sequence ID" value="ADZ69555.1"/>
    <property type="molecule type" value="Genomic_DNA"/>
</dbReference>
<evidence type="ECO:0000313" key="6">
    <source>
        <dbReference type="Proteomes" id="UP000008130"/>
    </source>
</evidence>
<dbReference type="RefSeq" id="WP_013651872.1">
    <property type="nucleotide sequence ID" value="NC_015259.1"/>
</dbReference>
<evidence type="ECO:0000256" key="2">
    <source>
        <dbReference type="ARBA" id="ARBA00023125"/>
    </source>
</evidence>
<dbReference type="InterPro" id="IPR011711">
    <property type="entry name" value="GntR_C"/>
</dbReference>
<organism evidence="5 6">
    <name type="scientific">Polymorphum gilvum (strain LMG 25793 / CGMCC 1.9160 / SL003B-26A1)</name>
    <dbReference type="NCBI Taxonomy" id="991905"/>
    <lineage>
        <taxon>Bacteria</taxon>
        <taxon>Pseudomonadati</taxon>
        <taxon>Pseudomonadota</taxon>
        <taxon>Alphaproteobacteria</taxon>
        <taxon>Rhodobacterales</taxon>
        <taxon>Paracoccaceae</taxon>
        <taxon>Polymorphum</taxon>
    </lineage>
</organism>
<dbReference type="InterPro" id="IPR036390">
    <property type="entry name" value="WH_DNA-bd_sf"/>
</dbReference>
<sequence length="258" mass="29106">MMEKPASPARPAEFAFADLQQSKSERLADKVYENLFHAIVTGMIAAGTRLPSENTLAQEFDVSRPVLREALDKLREEGLIYSVRGSGTYVKDAVAGETQEQLGSDAEREVLERIGQMLDGIELRLIVEPEAAYLAARRRTPADIERMRGALDRFNEALQKGAILHYHDYAFHEAVATATCNPRIVDTLKSLEYDVSRSVTLMRFLVRFQPLVRVEAVQAEHEEILRHIEAGAATEAKRAMRNHIEHARIRMLNSRPAR</sequence>
<feature type="domain" description="HTH gntR-type" evidence="4">
    <location>
        <begin position="25"/>
        <end position="93"/>
    </location>
</feature>
<dbReference type="CDD" id="cd07377">
    <property type="entry name" value="WHTH_GntR"/>
    <property type="match status" value="1"/>
</dbReference>
<dbReference type="Gene3D" id="1.10.10.10">
    <property type="entry name" value="Winged helix-like DNA-binding domain superfamily/Winged helix DNA-binding domain"/>
    <property type="match status" value="1"/>
</dbReference>
<keyword evidence="6" id="KW-1185">Reference proteome</keyword>
<proteinExistence type="predicted"/>
<dbReference type="GO" id="GO:0003700">
    <property type="term" value="F:DNA-binding transcription factor activity"/>
    <property type="evidence" value="ECO:0007669"/>
    <property type="project" value="InterPro"/>
</dbReference>
<evidence type="ECO:0000313" key="5">
    <source>
        <dbReference type="EMBL" id="ADZ69555.1"/>
    </source>
</evidence>
<dbReference type="SUPFAM" id="SSF46785">
    <property type="entry name" value="Winged helix' DNA-binding domain"/>
    <property type="match status" value="1"/>
</dbReference>
<dbReference type="Pfam" id="PF07729">
    <property type="entry name" value="FCD"/>
    <property type="match status" value="1"/>
</dbReference>
<keyword evidence="2" id="KW-0238">DNA-binding</keyword>
<dbReference type="SMART" id="SM00345">
    <property type="entry name" value="HTH_GNTR"/>
    <property type="match status" value="1"/>
</dbReference>
<evidence type="ECO:0000256" key="3">
    <source>
        <dbReference type="ARBA" id="ARBA00023163"/>
    </source>
</evidence>
<dbReference type="KEGG" id="pgv:SL003B_1126"/>
<gene>
    <name evidence="5" type="ordered locus">SL003B_1126</name>
</gene>
<dbReference type="Gene3D" id="1.20.120.530">
    <property type="entry name" value="GntR ligand-binding domain-like"/>
    <property type="match status" value="1"/>
</dbReference>
<dbReference type="PROSITE" id="PS50949">
    <property type="entry name" value="HTH_GNTR"/>
    <property type="match status" value="1"/>
</dbReference>
<dbReference type="PRINTS" id="PR00035">
    <property type="entry name" value="HTHGNTR"/>
</dbReference>
<dbReference type="OrthoDB" id="9028214at2"/>
<accession>F2IZJ8</accession>
<dbReference type="Proteomes" id="UP000008130">
    <property type="component" value="Chromosome"/>
</dbReference>
<protein>
    <submittedName>
        <fullName evidence="5">GntR family transcription regulator protein</fullName>
    </submittedName>
</protein>
<dbReference type="InterPro" id="IPR008920">
    <property type="entry name" value="TF_FadR/GntR_C"/>
</dbReference>
<dbReference type="Pfam" id="PF00392">
    <property type="entry name" value="GntR"/>
    <property type="match status" value="1"/>
</dbReference>
<dbReference type="InterPro" id="IPR000524">
    <property type="entry name" value="Tscrpt_reg_HTH_GntR"/>
</dbReference>
<reference evidence="5 6" key="1">
    <citation type="journal article" date="2011" name="J. Bacteriol.">
        <title>Complete genome sequence of Polymorphum gilvum SL003B-26A1T, a crude oil-degrading bacterium from oil-polluted saline soil.</title>
        <authorList>
            <person name="Li S.G."/>
            <person name="Tang Y.Q."/>
            <person name="Nie Y."/>
            <person name="Cai M."/>
            <person name="Wu X.L."/>
        </authorList>
    </citation>
    <scope>NUCLEOTIDE SEQUENCE [LARGE SCALE GENOMIC DNA]</scope>
    <source>
        <strain evidence="6">LMG 25793 / CGMCC 1.9160 / SL003B-26A1</strain>
    </source>
</reference>
<dbReference type="STRING" id="991905.SL003B_1126"/>
<keyword evidence="1" id="KW-0805">Transcription regulation</keyword>
<keyword evidence="3" id="KW-0804">Transcription</keyword>
<name>F2IZJ8_POLGS</name>
<dbReference type="AlphaFoldDB" id="F2IZJ8"/>
<dbReference type="eggNOG" id="COG2186">
    <property type="taxonomic scope" value="Bacteria"/>
</dbReference>
<evidence type="ECO:0000256" key="1">
    <source>
        <dbReference type="ARBA" id="ARBA00023015"/>
    </source>
</evidence>